<accession>A0ACC1AAD9</accession>
<name>A0ACC1AAD9_9ROSI</name>
<protein>
    <submittedName>
        <fullName evidence="1">Uncharacterized protein</fullName>
    </submittedName>
</protein>
<evidence type="ECO:0000313" key="1">
    <source>
        <dbReference type="EMBL" id="KAJ0084198.1"/>
    </source>
</evidence>
<dbReference type="EMBL" id="CM047907">
    <property type="protein sequence ID" value="KAJ0084198.1"/>
    <property type="molecule type" value="Genomic_DNA"/>
</dbReference>
<sequence>MAVNPACLEPGRLLGHTDPNAFTILLQDFQVSGLQFLKDDEWTLSNGRYKSAWHRAILNADKCHPALPFFYHLHMAAPQPRHQKQPAGFYVQGLPPSQMVPPPPQPPPSSFDQAPPAAGPPAPPLERCLR</sequence>
<proteinExistence type="predicted"/>
<keyword evidence="2" id="KW-1185">Reference proteome</keyword>
<reference evidence="2" key="1">
    <citation type="journal article" date="2023" name="G3 (Bethesda)">
        <title>Genome assembly and association tests identify interacting loci associated with vigor, precocity, and sex in interspecific pistachio rootstocks.</title>
        <authorList>
            <person name="Palmer W."/>
            <person name="Jacygrad E."/>
            <person name="Sagayaradj S."/>
            <person name="Cavanaugh K."/>
            <person name="Han R."/>
            <person name="Bertier L."/>
            <person name="Beede B."/>
            <person name="Kafkas S."/>
            <person name="Golino D."/>
            <person name="Preece J."/>
            <person name="Michelmore R."/>
        </authorList>
    </citation>
    <scope>NUCLEOTIDE SEQUENCE [LARGE SCALE GENOMIC DNA]</scope>
</reference>
<dbReference type="Proteomes" id="UP001164250">
    <property type="component" value="Chromosome 11"/>
</dbReference>
<gene>
    <name evidence="1" type="ORF">Patl1_30006</name>
</gene>
<evidence type="ECO:0000313" key="2">
    <source>
        <dbReference type="Proteomes" id="UP001164250"/>
    </source>
</evidence>
<comment type="caution">
    <text evidence="1">The sequence shown here is derived from an EMBL/GenBank/DDBJ whole genome shotgun (WGS) entry which is preliminary data.</text>
</comment>
<organism evidence="1 2">
    <name type="scientific">Pistacia atlantica</name>
    <dbReference type="NCBI Taxonomy" id="434234"/>
    <lineage>
        <taxon>Eukaryota</taxon>
        <taxon>Viridiplantae</taxon>
        <taxon>Streptophyta</taxon>
        <taxon>Embryophyta</taxon>
        <taxon>Tracheophyta</taxon>
        <taxon>Spermatophyta</taxon>
        <taxon>Magnoliopsida</taxon>
        <taxon>eudicotyledons</taxon>
        <taxon>Gunneridae</taxon>
        <taxon>Pentapetalae</taxon>
        <taxon>rosids</taxon>
        <taxon>malvids</taxon>
        <taxon>Sapindales</taxon>
        <taxon>Anacardiaceae</taxon>
        <taxon>Pistacia</taxon>
    </lineage>
</organism>